<organism evidence="1 2">
    <name type="scientific">Litomosoides sigmodontis</name>
    <name type="common">Filarial nematode worm</name>
    <dbReference type="NCBI Taxonomy" id="42156"/>
    <lineage>
        <taxon>Eukaryota</taxon>
        <taxon>Metazoa</taxon>
        <taxon>Ecdysozoa</taxon>
        <taxon>Nematoda</taxon>
        <taxon>Chromadorea</taxon>
        <taxon>Rhabditida</taxon>
        <taxon>Spirurina</taxon>
        <taxon>Spiruromorpha</taxon>
        <taxon>Filarioidea</taxon>
        <taxon>Onchocercidae</taxon>
        <taxon>Litomosoides</taxon>
    </lineage>
</organism>
<accession>A0A3P6TK63</accession>
<keyword evidence="2" id="KW-1185">Reference proteome</keyword>
<name>A0A3P6TK63_LITSI</name>
<protein>
    <submittedName>
        <fullName evidence="1">Uncharacterized protein</fullName>
    </submittedName>
</protein>
<proteinExistence type="predicted"/>
<evidence type="ECO:0000313" key="1">
    <source>
        <dbReference type="EMBL" id="VDK79580.1"/>
    </source>
</evidence>
<evidence type="ECO:0000313" key="2">
    <source>
        <dbReference type="Proteomes" id="UP000277928"/>
    </source>
</evidence>
<reference evidence="1 2" key="1">
    <citation type="submission" date="2018-08" db="EMBL/GenBank/DDBJ databases">
        <authorList>
            <person name="Laetsch R D."/>
            <person name="Stevens L."/>
            <person name="Kumar S."/>
            <person name="Blaxter L. M."/>
        </authorList>
    </citation>
    <scope>NUCLEOTIDE SEQUENCE [LARGE SCALE GENOMIC DNA]</scope>
</reference>
<dbReference type="AlphaFoldDB" id="A0A3P6TK63"/>
<sequence>MVKSSVNYTGLSSRTKVSEATGIPLLGIGVDRTDPLSIMWRQVAVMRGRVTISTKFKLPKLPSEIRVIIFARGPGPFSCRISPVIASLCLFHIDGVALSSSPYQMQVFMHLSAQRISFPSLQPSSETRHVGIASGMPERQQWGKVVIDHFARLVLDILFAIDFREQTS</sequence>
<dbReference type="EMBL" id="UYRX01000299">
    <property type="protein sequence ID" value="VDK79580.1"/>
    <property type="molecule type" value="Genomic_DNA"/>
</dbReference>
<dbReference type="Proteomes" id="UP000277928">
    <property type="component" value="Unassembled WGS sequence"/>
</dbReference>
<gene>
    <name evidence="1" type="ORF">NLS_LOCUS4575</name>
</gene>